<sequence>MGKTVHVFSTLANDQNYTNYDFSPEGIPIPNFKCFIKGGAGVANDRLITPLGVGTEIPEEHLARLEKNPDFQRHKRNGFILVRDRRNDPDKIATDMNARDLSKPLTPADYLEKEVDAVVSGGKQVMSREAA</sequence>
<gene>
    <name evidence="1" type="ORF">ISP25_07445</name>
</gene>
<comment type="caution">
    <text evidence="1">The sequence shown here is derived from an EMBL/GenBank/DDBJ whole genome shotgun (WGS) entry which is preliminary data.</text>
</comment>
<organism evidence="1 2">
    <name type="scientific">Rhodanobacter hydrolyticus</name>
    <dbReference type="NCBI Taxonomy" id="2250595"/>
    <lineage>
        <taxon>Bacteria</taxon>
        <taxon>Pseudomonadati</taxon>
        <taxon>Pseudomonadota</taxon>
        <taxon>Gammaproteobacteria</taxon>
        <taxon>Lysobacterales</taxon>
        <taxon>Rhodanobacteraceae</taxon>
        <taxon>Rhodanobacter</taxon>
    </lineage>
</organism>
<dbReference type="Proteomes" id="UP001620339">
    <property type="component" value="Unassembled WGS sequence"/>
</dbReference>
<name>A0ABW8J3N0_9GAMM</name>
<accession>A0ABW8J3N0</accession>
<evidence type="ECO:0000313" key="2">
    <source>
        <dbReference type="Proteomes" id="UP001620339"/>
    </source>
</evidence>
<dbReference type="RefSeq" id="WP_404612891.1">
    <property type="nucleotide sequence ID" value="NZ_JADIKK010000008.1"/>
</dbReference>
<keyword evidence="2" id="KW-1185">Reference proteome</keyword>
<dbReference type="EMBL" id="JADIKK010000008">
    <property type="protein sequence ID" value="MFK2876897.1"/>
    <property type="molecule type" value="Genomic_DNA"/>
</dbReference>
<protein>
    <submittedName>
        <fullName evidence="1">Uncharacterized protein</fullName>
    </submittedName>
</protein>
<evidence type="ECO:0000313" key="1">
    <source>
        <dbReference type="EMBL" id="MFK2876897.1"/>
    </source>
</evidence>
<reference evidence="1 2" key="1">
    <citation type="submission" date="2020-10" db="EMBL/GenBank/DDBJ databases">
        <title>Phylogeny of dyella-like bacteria.</title>
        <authorList>
            <person name="Fu J."/>
        </authorList>
    </citation>
    <scope>NUCLEOTIDE SEQUENCE [LARGE SCALE GENOMIC DNA]</scope>
    <source>
        <strain evidence="1 2">KACC 19113</strain>
    </source>
</reference>
<proteinExistence type="predicted"/>